<feature type="transmembrane region" description="Helical" evidence="6">
    <location>
        <begin position="141"/>
        <end position="164"/>
    </location>
</feature>
<dbReference type="Gene3D" id="1.20.1250.20">
    <property type="entry name" value="MFS general substrate transporter like domains"/>
    <property type="match status" value="1"/>
</dbReference>
<reference evidence="8 9" key="1">
    <citation type="submission" date="2018-06" db="EMBL/GenBank/DDBJ databases">
        <title>Genome Sequence of the Brown Rot Fungal Pathogen Monilinia fructigena.</title>
        <authorList>
            <person name="Landi L."/>
            <person name="De Miccolis Angelini R.M."/>
            <person name="Pollastro S."/>
            <person name="Abate D."/>
            <person name="Faretra F."/>
            <person name="Romanazzi G."/>
        </authorList>
    </citation>
    <scope>NUCLEOTIDE SEQUENCE [LARGE SCALE GENOMIC DNA]</scope>
    <source>
        <strain evidence="8 9">Mfrg269</strain>
    </source>
</reference>
<dbReference type="Pfam" id="PF07690">
    <property type="entry name" value="MFS_1"/>
    <property type="match status" value="1"/>
</dbReference>
<dbReference type="InterPro" id="IPR011701">
    <property type="entry name" value="MFS"/>
</dbReference>
<dbReference type="FunFam" id="1.20.1250.20:FF:000509">
    <property type="entry name" value="MFS general substrate transporter"/>
    <property type="match status" value="1"/>
</dbReference>
<feature type="domain" description="Major facilitator superfamily (MFS) profile" evidence="7">
    <location>
        <begin position="52"/>
        <end position="480"/>
    </location>
</feature>
<feature type="transmembrane region" description="Helical" evidence="6">
    <location>
        <begin position="50"/>
        <end position="74"/>
    </location>
</feature>
<organism evidence="8 9">
    <name type="scientific">Monilinia fructigena</name>
    <dbReference type="NCBI Taxonomy" id="38457"/>
    <lineage>
        <taxon>Eukaryota</taxon>
        <taxon>Fungi</taxon>
        <taxon>Dikarya</taxon>
        <taxon>Ascomycota</taxon>
        <taxon>Pezizomycotina</taxon>
        <taxon>Leotiomycetes</taxon>
        <taxon>Helotiales</taxon>
        <taxon>Sclerotiniaceae</taxon>
        <taxon>Monilinia</taxon>
    </lineage>
</organism>
<protein>
    <recommendedName>
        <fullName evidence="7">Major facilitator superfamily (MFS) profile domain-containing protein</fullName>
    </recommendedName>
</protein>
<evidence type="ECO:0000259" key="7">
    <source>
        <dbReference type="PROSITE" id="PS50850"/>
    </source>
</evidence>
<keyword evidence="2 6" id="KW-0812">Transmembrane</keyword>
<feature type="transmembrane region" description="Helical" evidence="6">
    <location>
        <begin position="176"/>
        <end position="200"/>
    </location>
</feature>
<dbReference type="GO" id="GO:0022857">
    <property type="term" value="F:transmembrane transporter activity"/>
    <property type="evidence" value="ECO:0007669"/>
    <property type="project" value="InterPro"/>
</dbReference>
<dbReference type="Proteomes" id="UP000249056">
    <property type="component" value="Unassembled WGS sequence"/>
</dbReference>
<comment type="caution">
    <text evidence="8">The sequence shown here is derived from an EMBL/GenBank/DDBJ whole genome shotgun (WGS) entry which is preliminary data.</text>
</comment>
<feature type="transmembrane region" description="Helical" evidence="6">
    <location>
        <begin position="319"/>
        <end position="339"/>
    </location>
</feature>
<evidence type="ECO:0000256" key="6">
    <source>
        <dbReference type="SAM" id="Phobius"/>
    </source>
</evidence>
<dbReference type="InterPro" id="IPR020846">
    <property type="entry name" value="MFS_dom"/>
</dbReference>
<sequence>MKTRDEHEHLWEPNLQGFPRNKVKSHVIKLLQFSDDDDENPRNWSKRKKLGNIAVIGTMAIISPLASSMFAPGIEQIAEALNTTSQAVIACQAGFVIMLGIGPLLLAPLSETFGRKPVYFICFGIFTLLQIPTALSPNIAVLITFRSIAGLFGSVSIANGGGTISDMYLPSERAGVFGWYLLGPLLGPTIGPLLGGIILQNLEWPWLFWILLVICAVMFVGVYFFLQETYVPILLAHRKKELEEGSDVEYYFEGEDSRAFSSKVVQAVHRPVKILFTQPIVLIMSSYQALIFATTYSLYTQFSRIYGDGYGFSTIQVGLVYLAPGLGFLSAVRFLVPRIDDIRNHLTRQNKEESKPEFRLPLANVGAVLIPVALFSFAWMVEYHVHWAVTLVATFFYGIGQVTIFNTVQNYYIDSFEKYAASAIAAGAFFRSLFGGIVPLITPSILDTIGVGWGLSIFAFLSVVIAPSPILFYYYGPSLRKRFAIDLE</sequence>
<feature type="transmembrane region" description="Helical" evidence="6">
    <location>
        <begin position="420"/>
        <end position="441"/>
    </location>
</feature>
<dbReference type="AlphaFoldDB" id="A0A395IPU6"/>
<dbReference type="PANTHER" id="PTHR23502:SF171">
    <property type="entry name" value="MAJOR FACILITATOR SUPERFAMILY (MFS) PROFILE DOMAIN-CONTAINING PROTEIN"/>
    <property type="match status" value="1"/>
</dbReference>
<evidence type="ECO:0000256" key="3">
    <source>
        <dbReference type="ARBA" id="ARBA00022989"/>
    </source>
</evidence>
<keyword evidence="9" id="KW-1185">Reference proteome</keyword>
<evidence type="ECO:0000256" key="5">
    <source>
        <dbReference type="ARBA" id="ARBA00038347"/>
    </source>
</evidence>
<name>A0A395IPU6_9HELO</name>
<feature type="transmembrane region" description="Helical" evidence="6">
    <location>
        <begin position="360"/>
        <end position="381"/>
    </location>
</feature>
<feature type="transmembrane region" description="Helical" evidence="6">
    <location>
        <begin position="86"/>
        <end position="106"/>
    </location>
</feature>
<keyword evidence="3 6" id="KW-1133">Transmembrane helix</keyword>
<feature type="transmembrane region" description="Helical" evidence="6">
    <location>
        <begin position="387"/>
        <end position="408"/>
    </location>
</feature>
<accession>A0A395IPU6</accession>
<evidence type="ECO:0000313" key="8">
    <source>
        <dbReference type="EMBL" id="RAL60369.1"/>
    </source>
</evidence>
<evidence type="ECO:0000256" key="1">
    <source>
        <dbReference type="ARBA" id="ARBA00004141"/>
    </source>
</evidence>
<proteinExistence type="inferred from homology"/>
<dbReference type="CDD" id="cd17323">
    <property type="entry name" value="MFS_Tpo1_MDR_like"/>
    <property type="match status" value="1"/>
</dbReference>
<dbReference type="PANTHER" id="PTHR23502">
    <property type="entry name" value="MAJOR FACILITATOR SUPERFAMILY"/>
    <property type="match status" value="1"/>
</dbReference>
<feature type="transmembrane region" description="Helical" evidence="6">
    <location>
        <begin position="280"/>
        <end position="299"/>
    </location>
</feature>
<dbReference type="OrthoDB" id="6770063at2759"/>
<evidence type="ECO:0000256" key="2">
    <source>
        <dbReference type="ARBA" id="ARBA00022692"/>
    </source>
</evidence>
<evidence type="ECO:0000313" key="9">
    <source>
        <dbReference type="Proteomes" id="UP000249056"/>
    </source>
</evidence>
<dbReference type="EMBL" id="QKRW01000041">
    <property type="protein sequence ID" value="RAL60369.1"/>
    <property type="molecule type" value="Genomic_DNA"/>
</dbReference>
<comment type="subcellular location">
    <subcellularLocation>
        <location evidence="1">Membrane</location>
        <topology evidence="1">Multi-pass membrane protein</topology>
    </subcellularLocation>
</comment>
<feature type="transmembrane region" description="Helical" evidence="6">
    <location>
        <begin position="453"/>
        <end position="475"/>
    </location>
</feature>
<feature type="transmembrane region" description="Helical" evidence="6">
    <location>
        <begin position="118"/>
        <end position="135"/>
    </location>
</feature>
<comment type="similarity">
    <text evidence="5">Belongs to the major facilitator superfamily. CAR1 family.</text>
</comment>
<dbReference type="InterPro" id="IPR036259">
    <property type="entry name" value="MFS_trans_sf"/>
</dbReference>
<dbReference type="PROSITE" id="PS50850">
    <property type="entry name" value="MFS"/>
    <property type="match status" value="1"/>
</dbReference>
<feature type="transmembrane region" description="Helical" evidence="6">
    <location>
        <begin position="206"/>
        <end position="226"/>
    </location>
</feature>
<dbReference type="SUPFAM" id="SSF103473">
    <property type="entry name" value="MFS general substrate transporter"/>
    <property type="match status" value="1"/>
</dbReference>
<gene>
    <name evidence="8" type="ORF">DID88_000145</name>
</gene>
<dbReference type="GO" id="GO:0005886">
    <property type="term" value="C:plasma membrane"/>
    <property type="evidence" value="ECO:0007669"/>
    <property type="project" value="TreeGrafter"/>
</dbReference>
<evidence type="ECO:0000256" key="4">
    <source>
        <dbReference type="ARBA" id="ARBA00023136"/>
    </source>
</evidence>
<keyword evidence="4 6" id="KW-0472">Membrane</keyword>